<feature type="domain" description="PpiC" evidence="10">
    <location>
        <begin position="153"/>
        <end position="243"/>
    </location>
</feature>
<accession>A0A366DSP5</accession>
<dbReference type="InterPro" id="IPR023058">
    <property type="entry name" value="PPIase_PpiC_CS"/>
</dbReference>
<dbReference type="InterPro" id="IPR050245">
    <property type="entry name" value="PrsA_foldase"/>
</dbReference>
<dbReference type="PROSITE" id="PS01096">
    <property type="entry name" value="PPIC_PPIASE_1"/>
    <property type="match status" value="1"/>
</dbReference>
<evidence type="ECO:0000256" key="6">
    <source>
        <dbReference type="ARBA" id="ARBA00030642"/>
    </source>
</evidence>
<comment type="caution">
    <text evidence="11">The sequence shown here is derived from an EMBL/GenBank/DDBJ whole genome shotgun (WGS) entry which is preliminary data.</text>
</comment>
<sequence>MTRTRKVLIQLATGLLLSTAATGAYAQDAAAKTEAAKPAEKADPAKVLATVNGVKLTQGEVDQASSDLDPQFSRLPDDQRRLAALAALVDIKVLAAAAKGDKLDESADFKQRIEFLKDRALHNEYFQTAIVDKISDEEVRGRYDKEIAAMPAKNEVRARHILVKTEDEAKAIIKKLEGGAKFEDLAKESSTDGSASQGGDLGYFGEGMMVPEFEKAAFALEVGGYTKEPVKSQFGYHIIKLEDKRQQQPPAFDEVKDQVRSILIREKYIEMVKKLRDGSKITYEDEAVAKAMKEAADAQDAAAKTAE</sequence>
<proteinExistence type="inferred from homology"/>
<keyword evidence="5 8" id="KW-0697">Rotamase</keyword>
<dbReference type="SUPFAM" id="SSF109998">
    <property type="entry name" value="Triger factor/SurA peptide-binding domain-like"/>
    <property type="match status" value="1"/>
</dbReference>
<evidence type="ECO:0000313" key="11">
    <source>
        <dbReference type="EMBL" id="RBO93116.1"/>
    </source>
</evidence>
<dbReference type="PANTHER" id="PTHR47245:SF2">
    <property type="entry name" value="PEPTIDYL-PROLYL CIS-TRANS ISOMERASE HP_0175-RELATED"/>
    <property type="match status" value="1"/>
</dbReference>
<feature type="chain" id="PRO_5016561654" description="Parvulin-like PPIase" evidence="9">
    <location>
        <begin position="27"/>
        <end position="307"/>
    </location>
</feature>
<evidence type="ECO:0000256" key="1">
    <source>
        <dbReference type="ARBA" id="ARBA00000971"/>
    </source>
</evidence>
<gene>
    <name evidence="11" type="ORF">DFR47_106200</name>
</gene>
<dbReference type="InterPro" id="IPR046357">
    <property type="entry name" value="PPIase_dom_sf"/>
</dbReference>
<evidence type="ECO:0000256" key="7">
    <source>
        <dbReference type="ARBA" id="ARBA00031484"/>
    </source>
</evidence>
<evidence type="ECO:0000256" key="5">
    <source>
        <dbReference type="ARBA" id="ARBA00023110"/>
    </source>
</evidence>
<keyword evidence="9" id="KW-0732">Signal</keyword>
<dbReference type="Pfam" id="PF13616">
    <property type="entry name" value="Rotamase_3"/>
    <property type="match status" value="1"/>
</dbReference>
<evidence type="ECO:0000256" key="2">
    <source>
        <dbReference type="ARBA" id="ARBA00007656"/>
    </source>
</evidence>
<reference evidence="11 12" key="1">
    <citation type="submission" date="2018-06" db="EMBL/GenBank/DDBJ databases">
        <title>Genomic Encyclopedia of Type Strains, Phase IV (KMG-IV): sequencing the most valuable type-strain genomes for metagenomic binning, comparative biology and taxonomic classification.</title>
        <authorList>
            <person name="Goeker M."/>
        </authorList>
    </citation>
    <scope>NUCLEOTIDE SEQUENCE [LARGE SCALE GENOMIC DNA]</scope>
    <source>
        <strain evidence="11 12">DSM 25619</strain>
    </source>
</reference>
<dbReference type="EC" id="5.2.1.8" evidence="3"/>
<dbReference type="Gene3D" id="1.10.8.1040">
    <property type="match status" value="1"/>
</dbReference>
<dbReference type="AlphaFoldDB" id="A0A366DSP5"/>
<feature type="signal peptide" evidence="9">
    <location>
        <begin position="1"/>
        <end position="26"/>
    </location>
</feature>
<keyword evidence="8 11" id="KW-0413">Isomerase</keyword>
<dbReference type="OrthoDB" id="14196at2"/>
<dbReference type="PANTHER" id="PTHR47245">
    <property type="entry name" value="PEPTIDYLPROLYL ISOMERASE"/>
    <property type="match status" value="1"/>
</dbReference>
<evidence type="ECO:0000256" key="4">
    <source>
        <dbReference type="ARBA" id="ARBA00018370"/>
    </source>
</evidence>
<dbReference type="EMBL" id="QNRH01000006">
    <property type="protein sequence ID" value="RBO93116.1"/>
    <property type="molecule type" value="Genomic_DNA"/>
</dbReference>
<dbReference type="SUPFAM" id="SSF54534">
    <property type="entry name" value="FKBP-like"/>
    <property type="match status" value="1"/>
</dbReference>
<evidence type="ECO:0000313" key="12">
    <source>
        <dbReference type="Proteomes" id="UP000252893"/>
    </source>
</evidence>
<dbReference type="Gene3D" id="3.10.50.40">
    <property type="match status" value="1"/>
</dbReference>
<dbReference type="InterPro" id="IPR027304">
    <property type="entry name" value="Trigger_fact/SurA_dom_sf"/>
</dbReference>
<comment type="similarity">
    <text evidence="2">Belongs to the PpiC/parvulin rotamase family.</text>
</comment>
<dbReference type="RefSeq" id="WP_113945389.1">
    <property type="nucleotide sequence ID" value="NZ_JBHEEG010000007.1"/>
</dbReference>
<dbReference type="Proteomes" id="UP000252893">
    <property type="component" value="Unassembled WGS sequence"/>
</dbReference>
<evidence type="ECO:0000256" key="8">
    <source>
        <dbReference type="PROSITE-ProRule" id="PRU00278"/>
    </source>
</evidence>
<dbReference type="GO" id="GO:0003755">
    <property type="term" value="F:peptidyl-prolyl cis-trans isomerase activity"/>
    <property type="evidence" value="ECO:0007669"/>
    <property type="project" value="UniProtKB-KW"/>
</dbReference>
<keyword evidence="12" id="KW-1185">Reference proteome</keyword>
<comment type="catalytic activity">
    <reaction evidence="1">
        <text>[protein]-peptidylproline (omega=180) = [protein]-peptidylproline (omega=0)</text>
        <dbReference type="Rhea" id="RHEA:16237"/>
        <dbReference type="Rhea" id="RHEA-COMP:10747"/>
        <dbReference type="Rhea" id="RHEA-COMP:10748"/>
        <dbReference type="ChEBI" id="CHEBI:83833"/>
        <dbReference type="ChEBI" id="CHEBI:83834"/>
        <dbReference type="EC" id="5.2.1.8"/>
    </reaction>
</comment>
<protein>
    <recommendedName>
        <fullName evidence="4">Parvulin-like PPIase</fullName>
        <ecNumber evidence="3">5.2.1.8</ecNumber>
    </recommendedName>
    <alternativeName>
        <fullName evidence="6">Peptidyl-prolyl cis-trans isomerase plp</fullName>
    </alternativeName>
    <alternativeName>
        <fullName evidence="7">Rotamase plp</fullName>
    </alternativeName>
</protein>
<evidence type="ECO:0000256" key="9">
    <source>
        <dbReference type="SAM" id="SignalP"/>
    </source>
</evidence>
<organism evidence="11 12">
    <name type="scientific">Pseudochrobactrum asaccharolyticum</name>
    <dbReference type="NCBI Taxonomy" id="354351"/>
    <lineage>
        <taxon>Bacteria</taxon>
        <taxon>Pseudomonadati</taxon>
        <taxon>Pseudomonadota</taxon>
        <taxon>Alphaproteobacteria</taxon>
        <taxon>Hyphomicrobiales</taxon>
        <taxon>Brucellaceae</taxon>
        <taxon>Pseudochrobactrum</taxon>
    </lineage>
</organism>
<name>A0A366DSP5_9HYPH</name>
<evidence type="ECO:0000259" key="10">
    <source>
        <dbReference type="PROSITE" id="PS50198"/>
    </source>
</evidence>
<evidence type="ECO:0000256" key="3">
    <source>
        <dbReference type="ARBA" id="ARBA00013194"/>
    </source>
</evidence>
<dbReference type="PROSITE" id="PS50198">
    <property type="entry name" value="PPIC_PPIASE_2"/>
    <property type="match status" value="1"/>
</dbReference>
<dbReference type="InterPro" id="IPR000297">
    <property type="entry name" value="PPIase_PpiC"/>
</dbReference>